<dbReference type="EMBL" id="FNNG01000024">
    <property type="protein sequence ID" value="SDX83343.1"/>
    <property type="molecule type" value="Genomic_DNA"/>
</dbReference>
<dbReference type="InterPro" id="IPR020288">
    <property type="entry name" value="Sheath_initiator"/>
</dbReference>
<proteinExistence type="predicted"/>
<name>A0A1H3F810_9FIRM</name>
<dbReference type="Gene3D" id="3.10.450.40">
    <property type="match status" value="1"/>
</dbReference>
<reference evidence="3 4" key="1">
    <citation type="submission" date="2016-10" db="EMBL/GenBank/DDBJ databases">
        <authorList>
            <person name="de Groot N.N."/>
        </authorList>
    </citation>
    <scope>NUCLEOTIDE SEQUENCE [LARGE SCALE GENOMIC DNA]</scope>
    <source>
        <strain evidence="3 4">DSM 23310</strain>
    </source>
</reference>
<keyword evidence="4" id="KW-1185">Reference proteome</keyword>
<evidence type="ECO:0000313" key="2">
    <source>
        <dbReference type="EMBL" id="SDX84397.1"/>
    </source>
</evidence>
<dbReference type="EMBL" id="FNNG01000025">
    <property type="protein sequence ID" value="SDX84397.1"/>
    <property type="molecule type" value="Genomic_DNA"/>
</dbReference>
<sequence>MIPKIENIPIGEELEVVEEPTYTWKIDFENKRIVGYTDGLEAMKQAIYLILNTERYRYLIYDWNHGVELADLFGKDKAYAYSELKRRIREALIADDRITDVSDFEFESIDRNTILATFTVHTVFGDIKASREVEI</sequence>
<dbReference type="SUPFAM" id="SSF160719">
    <property type="entry name" value="gpW/gp25-like"/>
    <property type="match status" value="1"/>
</dbReference>
<dbReference type="EMBL" id="FNNG01000028">
    <property type="protein sequence ID" value="SDX87143.1"/>
    <property type="molecule type" value="Genomic_DNA"/>
</dbReference>
<organism evidence="3 4">
    <name type="scientific">Tepidimicrobium xylanilyticum</name>
    <dbReference type="NCBI Taxonomy" id="1123352"/>
    <lineage>
        <taxon>Bacteria</taxon>
        <taxon>Bacillati</taxon>
        <taxon>Bacillota</taxon>
        <taxon>Tissierellia</taxon>
        <taxon>Tissierellales</taxon>
        <taxon>Tepidimicrobiaceae</taxon>
        <taxon>Tepidimicrobium</taxon>
    </lineage>
</organism>
<evidence type="ECO:0008006" key="5">
    <source>
        <dbReference type="Google" id="ProtNLM"/>
    </source>
</evidence>
<gene>
    <name evidence="1" type="ORF">SAMN05660923_03019</name>
    <name evidence="2" type="ORF">SAMN05660923_03036</name>
    <name evidence="3" type="ORF">SAMN05660923_03084</name>
</gene>
<protein>
    <recommendedName>
        <fullName evidence="5">DUF2634 domain-containing protein</fullName>
    </recommendedName>
</protein>
<dbReference type="RefSeq" id="WP_093755116.1">
    <property type="nucleotide sequence ID" value="NZ_FNNG01000024.1"/>
</dbReference>
<evidence type="ECO:0000313" key="4">
    <source>
        <dbReference type="Proteomes" id="UP000198828"/>
    </source>
</evidence>
<dbReference type="AlphaFoldDB" id="A0A1H3F810"/>
<evidence type="ECO:0000313" key="1">
    <source>
        <dbReference type="EMBL" id="SDX83343.1"/>
    </source>
</evidence>
<dbReference type="Proteomes" id="UP000198828">
    <property type="component" value="Unassembled WGS sequence"/>
</dbReference>
<evidence type="ECO:0000313" key="3">
    <source>
        <dbReference type="EMBL" id="SDX87143.1"/>
    </source>
</evidence>
<dbReference type="OrthoDB" id="89089at2"/>
<accession>A0A1H3F810</accession>
<dbReference type="Pfam" id="PF10934">
    <property type="entry name" value="Sheath_initiator"/>
    <property type="match status" value="1"/>
</dbReference>